<keyword evidence="9 10" id="KW-0472">Membrane</keyword>
<evidence type="ECO:0000313" key="14">
    <source>
        <dbReference type="Proteomes" id="UP000249390"/>
    </source>
</evidence>
<dbReference type="AlphaFoldDB" id="A0A328DP16"/>
<keyword evidence="8 10" id="KW-1133">Transmembrane helix</keyword>
<dbReference type="InterPro" id="IPR038538">
    <property type="entry name" value="MTERF_sf"/>
</dbReference>
<keyword evidence="5" id="KW-0732">Signal</keyword>
<reference evidence="13 14" key="1">
    <citation type="submission" date="2018-06" db="EMBL/GenBank/DDBJ databases">
        <title>The Genome of Cuscuta australis (Dodder) Provides Insight into the Evolution of Plant Parasitism.</title>
        <authorList>
            <person name="Liu H."/>
        </authorList>
    </citation>
    <scope>NUCLEOTIDE SEQUENCE [LARGE SCALE GENOMIC DNA]</scope>
    <source>
        <strain evidence="14">cv. Yunnan</strain>
        <tissue evidence="13">Vines</tissue>
    </source>
</reference>
<keyword evidence="2" id="KW-0805">Transcription regulation</keyword>
<dbReference type="GO" id="GO:0006353">
    <property type="term" value="P:DNA-templated transcription termination"/>
    <property type="evidence" value="ECO:0007669"/>
    <property type="project" value="UniProtKB-KW"/>
</dbReference>
<sequence>MMRGVPERDLDFTDSAADPGGDALHSLRTNLQDPNNVLQSWDPTLVNPCTWFHVTCNSDNSVIRVDLGNAALSGQLVTQLGLLKNLQYLELYSNNISGIIPTDLGNLTNLVSLDLYSNSFTGPIPDSLGKLSKLRFLRLNNNSLTGSIPMSLTNVSSLQVLDLSNNRLSGQVPDNGSFSLFTPISFANNLNLCGPVTGHPCPGSPPFSPPPPFVPLPPISSPGGNSITGAIAGAVAAGAALLFSAPALAFAWWRRRKPPDFFFDVPATAAGRETSPLASSFLPEFLTGALGFSRKESIKVAAKVIKFSPRTRPVLVVHILKQTGLDSSQIRKCVSRVPRLLYFDVQKTLRPKLECLQELGFSTSDLAGILAKGADILTAGLDTYLRPNLAALAQTFGGNTDDLGKTIKSYPWLLRAVCCRVVLENVSYFKELGFSIDKIRWFMTIDQDTTYDLSHQMVSGEGGYAGKRFRHSPCLPYVLLWSTGNV</sequence>
<dbReference type="Pfam" id="PF02536">
    <property type="entry name" value="mTERF"/>
    <property type="match status" value="1"/>
</dbReference>
<evidence type="ECO:0000313" key="13">
    <source>
        <dbReference type="EMBL" id="RAL47000.1"/>
    </source>
</evidence>
<keyword evidence="4 10" id="KW-0812">Transmembrane</keyword>
<name>A0A328DP16_9ASTE</name>
<evidence type="ECO:0000259" key="11">
    <source>
        <dbReference type="Pfam" id="PF08263"/>
    </source>
</evidence>
<keyword evidence="7" id="KW-0809">Transit peptide</keyword>
<evidence type="ECO:0000256" key="7">
    <source>
        <dbReference type="ARBA" id="ARBA00022946"/>
    </source>
</evidence>
<proteinExistence type="inferred from homology"/>
<comment type="similarity">
    <text evidence="1">Belongs to the mTERF family.</text>
</comment>
<keyword evidence="2" id="KW-0806">Transcription termination</keyword>
<dbReference type="SMART" id="SM00369">
    <property type="entry name" value="LRR_TYP"/>
    <property type="match status" value="4"/>
</dbReference>
<dbReference type="InterPro" id="IPR003591">
    <property type="entry name" value="Leu-rich_rpt_typical-subtyp"/>
</dbReference>
<dbReference type="EMBL" id="NQVE01000119">
    <property type="protein sequence ID" value="RAL47000.1"/>
    <property type="molecule type" value="Genomic_DNA"/>
</dbReference>
<comment type="caution">
    <text evidence="13">The sequence shown here is derived from an EMBL/GenBank/DDBJ whole genome shotgun (WGS) entry which is preliminary data.</text>
</comment>
<dbReference type="Pfam" id="PF08263">
    <property type="entry name" value="LRRNT_2"/>
    <property type="match status" value="1"/>
</dbReference>
<evidence type="ECO:0000256" key="8">
    <source>
        <dbReference type="ARBA" id="ARBA00022989"/>
    </source>
</evidence>
<dbReference type="Gene3D" id="3.80.10.10">
    <property type="entry name" value="Ribonuclease Inhibitor"/>
    <property type="match status" value="1"/>
</dbReference>
<keyword evidence="2" id="KW-0804">Transcription</keyword>
<dbReference type="SMART" id="SM00733">
    <property type="entry name" value="Mterf"/>
    <property type="match status" value="2"/>
</dbReference>
<keyword evidence="14" id="KW-1185">Reference proteome</keyword>
<dbReference type="InterPro" id="IPR013210">
    <property type="entry name" value="LRR_N_plant-typ"/>
</dbReference>
<organism evidence="13 14">
    <name type="scientific">Cuscuta australis</name>
    <dbReference type="NCBI Taxonomy" id="267555"/>
    <lineage>
        <taxon>Eukaryota</taxon>
        <taxon>Viridiplantae</taxon>
        <taxon>Streptophyta</taxon>
        <taxon>Embryophyta</taxon>
        <taxon>Tracheophyta</taxon>
        <taxon>Spermatophyta</taxon>
        <taxon>Magnoliopsida</taxon>
        <taxon>eudicotyledons</taxon>
        <taxon>Gunneridae</taxon>
        <taxon>Pentapetalae</taxon>
        <taxon>asterids</taxon>
        <taxon>lamiids</taxon>
        <taxon>Solanales</taxon>
        <taxon>Convolvulaceae</taxon>
        <taxon>Cuscuteae</taxon>
        <taxon>Cuscuta</taxon>
        <taxon>Cuscuta subgen. Grammica</taxon>
        <taxon>Cuscuta sect. Cleistogrammica</taxon>
    </lineage>
</organism>
<feature type="transmembrane region" description="Helical" evidence="10">
    <location>
        <begin position="230"/>
        <end position="253"/>
    </location>
</feature>
<feature type="domain" description="Leucine-rich repeat-containing N-terminal plant-type" evidence="11">
    <location>
        <begin position="21"/>
        <end position="57"/>
    </location>
</feature>
<dbReference type="InterPro" id="IPR055414">
    <property type="entry name" value="LRR_R13L4/SHOC2-like"/>
</dbReference>
<dbReference type="GO" id="GO:0003676">
    <property type="term" value="F:nucleic acid binding"/>
    <property type="evidence" value="ECO:0007669"/>
    <property type="project" value="InterPro"/>
</dbReference>
<gene>
    <name evidence="13" type="ORF">DM860_017041</name>
</gene>
<protein>
    <submittedName>
        <fullName evidence="13">Uncharacterized protein</fullName>
    </submittedName>
</protein>
<dbReference type="InterPro" id="IPR003690">
    <property type="entry name" value="MTERF"/>
</dbReference>
<dbReference type="InterPro" id="IPR032675">
    <property type="entry name" value="LRR_dom_sf"/>
</dbReference>
<evidence type="ECO:0000256" key="4">
    <source>
        <dbReference type="ARBA" id="ARBA00022692"/>
    </source>
</evidence>
<dbReference type="Pfam" id="PF23598">
    <property type="entry name" value="LRR_14"/>
    <property type="match status" value="1"/>
</dbReference>
<evidence type="ECO:0000256" key="9">
    <source>
        <dbReference type="ARBA" id="ARBA00023136"/>
    </source>
</evidence>
<feature type="domain" description="Disease resistance R13L4/SHOC-2-like LRR" evidence="12">
    <location>
        <begin position="66"/>
        <end position="165"/>
    </location>
</feature>
<evidence type="ECO:0000256" key="1">
    <source>
        <dbReference type="ARBA" id="ARBA00007692"/>
    </source>
</evidence>
<accession>A0A328DP16</accession>
<evidence type="ECO:0000256" key="3">
    <source>
        <dbReference type="ARBA" id="ARBA00022614"/>
    </source>
</evidence>
<keyword evidence="6" id="KW-0677">Repeat</keyword>
<dbReference type="Gene3D" id="1.25.70.10">
    <property type="entry name" value="Transcription termination factor 3, mitochondrial"/>
    <property type="match status" value="1"/>
</dbReference>
<dbReference type="FunFam" id="3.80.10.10:FF:000024">
    <property type="entry name" value="Somatic embryogenesis receptor kinase 1"/>
    <property type="match status" value="1"/>
</dbReference>
<dbReference type="PANTHER" id="PTHR47988">
    <property type="entry name" value="SOMATIC EMBRYOGENESIS RECEPTOR KINASE 1"/>
    <property type="match status" value="1"/>
</dbReference>
<evidence type="ECO:0000256" key="2">
    <source>
        <dbReference type="ARBA" id="ARBA00022472"/>
    </source>
</evidence>
<dbReference type="Proteomes" id="UP000249390">
    <property type="component" value="Unassembled WGS sequence"/>
</dbReference>
<evidence type="ECO:0000259" key="12">
    <source>
        <dbReference type="Pfam" id="PF23598"/>
    </source>
</evidence>
<evidence type="ECO:0000256" key="10">
    <source>
        <dbReference type="SAM" id="Phobius"/>
    </source>
</evidence>
<dbReference type="SUPFAM" id="SSF52058">
    <property type="entry name" value="L domain-like"/>
    <property type="match status" value="1"/>
</dbReference>
<evidence type="ECO:0000256" key="5">
    <source>
        <dbReference type="ARBA" id="ARBA00022729"/>
    </source>
</evidence>
<keyword evidence="3" id="KW-0433">Leucine-rich repeat</keyword>
<evidence type="ECO:0000256" key="6">
    <source>
        <dbReference type="ARBA" id="ARBA00022737"/>
    </source>
</evidence>